<sequence length="284" mass="30567">MTKLIALIDGSIYSNSVCDHAAWIAERTAASVSLVHVLGRRHATGEQADFSGNLKLGARSALLQELADLDAQKGKLALQHGRLLLAEASEHIREKSGIEAETKLRHGDLIEAIEEFEQDADLIIIGKRGEAADFAKLHLGSNLERVVRGATKPVLVTSRAFQPIEKFVIAFDGGPSVMKAINHIAQSKLFNGLSCLLLAAGELGSDACQSLDDAVAILNNAGINAESAIEKGDAETVIKTRIENDKFDLLVMGAYGHSRIRNLIIGSTTTEMVRSCHVPVLLFR</sequence>
<dbReference type="SUPFAM" id="SSF52402">
    <property type="entry name" value="Adenine nucleotide alpha hydrolases-like"/>
    <property type="match status" value="2"/>
</dbReference>
<dbReference type="Pfam" id="PF00582">
    <property type="entry name" value="Usp"/>
    <property type="match status" value="2"/>
</dbReference>
<dbReference type="OrthoDB" id="9804721at2"/>
<accession>A0A2N3KSZ8</accession>
<dbReference type="Proteomes" id="UP000233597">
    <property type="component" value="Unassembled WGS sequence"/>
</dbReference>
<reference evidence="3 4" key="1">
    <citation type="submission" date="2017-09" db="EMBL/GenBank/DDBJ databases">
        <title>Biodiversity and function of Thalassospira species in the particle-attached aromatic-hydrocarbon-degrading consortia from the surface seawater of the South China Sea.</title>
        <authorList>
            <person name="Dong C."/>
            <person name="Liu R."/>
            <person name="Shao Z."/>
        </authorList>
    </citation>
    <scope>NUCLEOTIDE SEQUENCE [LARGE SCALE GENOMIC DNA]</scope>
    <source>
        <strain evidence="3 4">CSC1P2</strain>
    </source>
</reference>
<proteinExistence type="inferred from homology"/>
<feature type="domain" description="UspA" evidence="2">
    <location>
        <begin position="214"/>
        <end position="284"/>
    </location>
</feature>
<dbReference type="PANTHER" id="PTHR46268">
    <property type="entry name" value="STRESS RESPONSE PROTEIN NHAX"/>
    <property type="match status" value="1"/>
</dbReference>
<dbReference type="RefSeq" id="WP_101267516.1">
    <property type="nucleotide sequence ID" value="NZ_NWTK01000008.1"/>
</dbReference>
<protein>
    <submittedName>
        <fullName evidence="3">Universal stress protein UspA</fullName>
    </submittedName>
</protein>
<dbReference type="InterPro" id="IPR006015">
    <property type="entry name" value="Universal_stress_UspA"/>
</dbReference>
<dbReference type="InterPro" id="IPR006016">
    <property type="entry name" value="UspA"/>
</dbReference>
<dbReference type="AlphaFoldDB" id="A0A2N3KSZ8"/>
<dbReference type="CDD" id="cd00293">
    <property type="entry name" value="USP-like"/>
    <property type="match status" value="2"/>
</dbReference>
<name>A0A2N3KSZ8_9PROT</name>
<comment type="similarity">
    <text evidence="1">Belongs to the universal stress protein A family.</text>
</comment>
<dbReference type="PRINTS" id="PR01438">
    <property type="entry name" value="UNVRSLSTRESS"/>
</dbReference>
<dbReference type="EMBL" id="NWTK01000008">
    <property type="protein sequence ID" value="PKR53626.1"/>
    <property type="molecule type" value="Genomic_DNA"/>
</dbReference>
<dbReference type="Gene3D" id="3.40.50.12370">
    <property type="match status" value="1"/>
</dbReference>
<comment type="caution">
    <text evidence="3">The sequence shown here is derived from an EMBL/GenBank/DDBJ whole genome shotgun (WGS) entry which is preliminary data.</text>
</comment>
<evidence type="ECO:0000256" key="1">
    <source>
        <dbReference type="ARBA" id="ARBA00008791"/>
    </source>
</evidence>
<evidence type="ECO:0000313" key="3">
    <source>
        <dbReference type="EMBL" id="PKR53626.1"/>
    </source>
</evidence>
<dbReference type="PANTHER" id="PTHR46268:SF6">
    <property type="entry name" value="UNIVERSAL STRESS PROTEIN UP12"/>
    <property type="match status" value="1"/>
</dbReference>
<evidence type="ECO:0000259" key="2">
    <source>
        <dbReference type="Pfam" id="PF00582"/>
    </source>
</evidence>
<organism evidence="3 4">
    <name type="scientific">Thalassospira marina</name>
    <dbReference type="NCBI Taxonomy" id="2048283"/>
    <lineage>
        <taxon>Bacteria</taxon>
        <taxon>Pseudomonadati</taxon>
        <taxon>Pseudomonadota</taxon>
        <taxon>Alphaproteobacteria</taxon>
        <taxon>Rhodospirillales</taxon>
        <taxon>Thalassospiraceae</taxon>
        <taxon>Thalassospira</taxon>
    </lineage>
</organism>
<feature type="domain" description="UspA" evidence="2">
    <location>
        <begin position="3"/>
        <end position="157"/>
    </location>
</feature>
<evidence type="ECO:0000313" key="4">
    <source>
        <dbReference type="Proteomes" id="UP000233597"/>
    </source>
</evidence>
<gene>
    <name evidence="3" type="ORF">COO20_13925</name>
</gene>